<feature type="compositionally biased region" description="Polar residues" evidence="1">
    <location>
        <begin position="35"/>
        <end position="55"/>
    </location>
</feature>
<protein>
    <submittedName>
        <fullName evidence="2">Uncharacterized protein</fullName>
    </submittedName>
</protein>
<feature type="non-terminal residue" evidence="2">
    <location>
        <position position="1"/>
    </location>
</feature>
<keyword evidence="3" id="KW-1185">Reference proteome</keyword>
<evidence type="ECO:0000313" key="3">
    <source>
        <dbReference type="Proteomes" id="UP000258309"/>
    </source>
</evidence>
<evidence type="ECO:0000256" key="1">
    <source>
        <dbReference type="SAM" id="MobiDB-lite"/>
    </source>
</evidence>
<dbReference type="EMBL" id="NCSJ02000010">
    <property type="protein sequence ID" value="RFU35310.1"/>
    <property type="molecule type" value="Genomic_DNA"/>
</dbReference>
<feature type="compositionally biased region" description="Basic and acidic residues" evidence="1">
    <location>
        <begin position="466"/>
        <end position="482"/>
    </location>
</feature>
<dbReference type="OrthoDB" id="10613862at2759"/>
<proteinExistence type="predicted"/>
<reference evidence="2 3" key="1">
    <citation type="submission" date="2018-05" db="EMBL/GenBank/DDBJ databases">
        <title>Draft genome sequence of Scytalidium lignicola DSM 105466, a ubiquitous saprotrophic fungus.</title>
        <authorList>
            <person name="Buettner E."/>
            <person name="Gebauer A.M."/>
            <person name="Hofrichter M."/>
            <person name="Liers C."/>
            <person name="Kellner H."/>
        </authorList>
    </citation>
    <scope>NUCLEOTIDE SEQUENCE [LARGE SCALE GENOMIC DNA]</scope>
    <source>
        <strain evidence="2 3">DSM 105466</strain>
    </source>
</reference>
<name>A0A3E2HPL6_SCYLI</name>
<feature type="region of interest" description="Disordered" evidence="1">
    <location>
        <begin position="450"/>
        <end position="482"/>
    </location>
</feature>
<dbReference type="AlphaFoldDB" id="A0A3E2HPL6"/>
<feature type="non-terminal residue" evidence="2">
    <location>
        <position position="482"/>
    </location>
</feature>
<gene>
    <name evidence="2" type="ORF">B7463_g1069</name>
</gene>
<accession>A0A3E2HPL6</accession>
<feature type="compositionally biased region" description="Basic and acidic residues" evidence="1">
    <location>
        <begin position="7"/>
        <end position="33"/>
    </location>
</feature>
<comment type="caution">
    <text evidence="2">The sequence shown here is derived from an EMBL/GenBank/DDBJ whole genome shotgun (WGS) entry which is preliminary data.</text>
</comment>
<feature type="region of interest" description="Disordered" evidence="1">
    <location>
        <begin position="148"/>
        <end position="180"/>
    </location>
</feature>
<dbReference type="Proteomes" id="UP000258309">
    <property type="component" value="Unassembled WGS sequence"/>
</dbReference>
<sequence>MVPSIKDMTHSGAERHEDTKVTGDEVLVADRSKSGTKTLASNPRESLNSNDNDTPPSRELPDIHPSYIESVEVAPSHSDNDDSVSISSTEIHEFIELIRGLKYGKEDDEEDEGMAEPCLRPDESDLNIQERQATYQAYLDQLLDEEYTPSSYSQEENQGEFEIQPGNPTTSVSSKNKHLSLSRLPDSPLDIISRFFDSIELATDDNPRGSKSSMPNDLYETVLENHHNIYRHSHSRQVRSRQAQSSSSDSISSFQRYIQRNFSTDHHQIIFHRLNDKRGRKDTMTFDQVAKEFYLSRTTGGGNGGSPFTPHLLDINGDAFGGLSAPDFCFWLQENCFSNKSRTVFHMLDDKRWEYPMTLQEAAEVFNGLDRQYRAHHLSGIQDETQNVPQELAQGTFYAYLNEFFEPHNSVPGLWWEKGNHKTGLWAFQTICNSYLRIWFRGSSETCIDDTADSKDGNDSANRGNKVKEDSINTSETEHVLL</sequence>
<feature type="region of interest" description="Disordered" evidence="1">
    <location>
        <begin position="1"/>
        <end position="63"/>
    </location>
</feature>
<organism evidence="2 3">
    <name type="scientific">Scytalidium lignicola</name>
    <name type="common">Hyphomycete</name>
    <dbReference type="NCBI Taxonomy" id="5539"/>
    <lineage>
        <taxon>Eukaryota</taxon>
        <taxon>Fungi</taxon>
        <taxon>Dikarya</taxon>
        <taxon>Ascomycota</taxon>
        <taxon>Pezizomycotina</taxon>
        <taxon>Leotiomycetes</taxon>
        <taxon>Leotiomycetes incertae sedis</taxon>
        <taxon>Scytalidium</taxon>
    </lineage>
</organism>
<evidence type="ECO:0000313" key="2">
    <source>
        <dbReference type="EMBL" id="RFU35310.1"/>
    </source>
</evidence>